<evidence type="ECO:0000313" key="1">
    <source>
        <dbReference type="EMBL" id="MBX69845.1"/>
    </source>
</evidence>
<accession>A0A2P2QSC7</accession>
<reference evidence="1" key="1">
    <citation type="submission" date="2018-02" db="EMBL/GenBank/DDBJ databases">
        <title>Rhizophora mucronata_Transcriptome.</title>
        <authorList>
            <person name="Meera S.P."/>
            <person name="Sreeshan A."/>
            <person name="Augustine A."/>
        </authorList>
    </citation>
    <scope>NUCLEOTIDE SEQUENCE</scope>
    <source>
        <tissue evidence="1">Leaf</tissue>
    </source>
</reference>
<name>A0A2P2QSC7_RHIMU</name>
<proteinExistence type="predicted"/>
<organism evidence="1">
    <name type="scientific">Rhizophora mucronata</name>
    <name type="common">Asiatic mangrove</name>
    <dbReference type="NCBI Taxonomy" id="61149"/>
    <lineage>
        <taxon>Eukaryota</taxon>
        <taxon>Viridiplantae</taxon>
        <taxon>Streptophyta</taxon>
        <taxon>Embryophyta</taxon>
        <taxon>Tracheophyta</taxon>
        <taxon>Spermatophyta</taxon>
        <taxon>Magnoliopsida</taxon>
        <taxon>eudicotyledons</taxon>
        <taxon>Gunneridae</taxon>
        <taxon>Pentapetalae</taxon>
        <taxon>rosids</taxon>
        <taxon>fabids</taxon>
        <taxon>Malpighiales</taxon>
        <taxon>Rhizophoraceae</taxon>
        <taxon>Rhizophora</taxon>
    </lineage>
</organism>
<protein>
    <submittedName>
        <fullName evidence="1">Uncharacterized protein</fullName>
    </submittedName>
</protein>
<dbReference type="EMBL" id="GGEC01089361">
    <property type="protein sequence ID" value="MBX69845.1"/>
    <property type="molecule type" value="Transcribed_RNA"/>
</dbReference>
<dbReference type="AlphaFoldDB" id="A0A2P2QSC7"/>
<sequence length="41" mass="4596">MGLCTRFCKLGKICHDGLFPLLRSSLGLFHSLSKLITFPPF</sequence>